<sequence>MVKYEIFVSRKPVDGREIEELKGLPVIKPFQVHGAGIAFVGKKSSLPPKADALVTDSKKIWIGVLSADCLPVFLVGDGTVGIVHAGWRGTLKGITYNAVKYISRFSPVREAILGVCICKNCYEVGEDVRKLFSSEYESCFEPLGNGKYLFDLRKANRIQLKAAGVPVIREIEGCTVCNNDLYYSYRKEKTEKRILSAIRII</sequence>
<evidence type="ECO:0000256" key="2">
    <source>
        <dbReference type="ARBA" id="ARBA00007353"/>
    </source>
</evidence>
<dbReference type="SUPFAM" id="SSF64438">
    <property type="entry name" value="CNF1/YfiH-like putative cysteine hydrolases"/>
    <property type="match status" value="1"/>
</dbReference>
<evidence type="ECO:0000313" key="11">
    <source>
        <dbReference type="Proteomes" id="UP000295777"/>
    </source>
</evidence>
<evidence type="ECO:0000256" key="1">
    <source>
        <dbReference type="ARBA" id="ARBA00000553"/>
    </source>
</evidence>
<evidence type="ECO:0000256" key="3">
    <source>
        <dbReference type="ARBA" id="ARBA00022679"/>
    </source>
</evidence>
<dbReference type="Proteomes" id="UP000295777">
    <property type="component" value="Unassembled WGS sequence"/>
</dbReference>
<evidence type="ECO:0000256" key="4">
    <source>
        <dbReference type="ARBA" id="ARBA00022723"/>
    </source>
</evidence>
<dbReference type="GO" id="GO:0017061">
    <property type="term" value="F:S-methyl-5-thioadenosine phosphorylase activity"/>
    <property type="evidence" value="ECO:0007669"/>
    <property type="project" value="UniProtKB-EC"/>
</dbReference>
<evidence type="ECO:0000256" key="5">
    <source>
        <dbReference type="ARBA" id="ARBA00022801"/>
    </source>
</evidence>
<comment type="catalytic activity">
    <reaction evidence="8">
        <text>adenosine + phosphate = alpha-D-ribose 1-phosphate + adenine</text>
        <dbReference type="Rhea" id="RHEA:27642"/>
        <dbReference type="ChEBI" id="CHEBI:16335"/>
        <dbReference type="ChEBI" id="CHEBI:16708"/>
        <dbReference type="ChEBI" id="CHEBI:43474"/>
        <dbReference type="ChEBI" id="CHEBI:57720"/>
        <dbReference type="EC" id="2.4.2.1"/>
    </reaction>
    <physiologicalReaction direction="left-to-right" evidence="8">
        <dbReference type="Rhea" id="RHEA:27643"/>
    </physiologicalReaction>
</comment>
<dbReference type="PANTHER" id="PTHR30616">
    <property type="entry name" value="UNCHARACTERIZED PROTEIN YFIH"/>
    <property type="match status" value="1"/>
</dbReference>
<evidence type="ECO:0000256" key="6">
    <source>
        <dbReference type="ARBA" id="ARBA00022833"/>
    </source>
</evidence>
<evidence type="ECO:0000256" key="8">
    <source>
        <dbReference type="ARBA" id="ARBA00048968"/>
    </source>
</evidence>
<name>A0A4R1GCU8_9BACT</name>
<dbReference type="InterPro" id="IPR038371">
    <property type="entry name" value="Cu_polyphenol_OxRdtase_sf"/>
</dbReference>
<dbReference type="InterPro" id="IPR011324">
    <property type="entry name" value="Cytotoxic_necrot_fac-like_cat"/>
</dbReference>
<keyword evidence="5" id="KW-0378">Hydrolase</keyword>
<evidence type="ECO:0008006" key="12">
    <source>
        <dbReference type="Google" id="ProtNLM"/>
    </source>
</evidence>
<comment type="similarity">
    <text evidence="2">Belongs to the purine nucleoside phosphorylase YfiH/LACC1 family.</text>
</comment>
<reference evidence="10 11" key="1">
    <citation type="submission" date="2019-03" db="EMBL/GenBank/DDBJ databases">
        <title>Genomic Encyclopedia of Archaeal and Bacterial Type Strains, Phase II (KMG-II): from individual species to whole genera.</title>
        <authorList>
            <person name="Goeker M."/>
        </authorList>
    </citation>
    <scope>NUCLEOTIDE SEQUENCE [LARGE SCALE GENOMIC DNA]</scope>
    <source>
        <strain evidence="10 11">DSM 24425</strain>
    </source>
</reference>
<dbReference type="PANTHER" id="PTHR30616:SF2">
    <property type="entry name" value="PURINE NUCLEOSIDE PHOSPHORYLASE LACC1"/>
    <property type="match status" value="1"/>
</dbReference>
<dbReference type="InterPro" id="IPR003730">
    <property type="entry name" value="Cu_polyphenol_OxRdtase"/>
</dbReference>
<comment type="catalytic activity">
    <reaction evidence="1">
        <text>inosine + phosphate = alpha-D-ribose 1-phosphate + hypoxanthine</text>
        <dbReference type="Rhea" id="RHEA:27646"/>
        <dbReference type="ChEBI" id="CHEBI:17368"/>
        <dbReference type="ChEBI" id="CHEBI:17596"/>
        <dbReference type="ChEBI" id="CHEBI:43474"/>
        <dbReference type="ChEBI" id="CHEBI:57720"/>
        <dbReference type="EC" id="2.4.2.1"/>
    </reaction>
    <physiologicalReaction direction="left-to-right" evidence="1">
        <dbReference type="Rhea" id="RHEA:27647"/>
    </physiologicalReaction>
</comment>
<evidence type="ECO:0000256" key="7">
    <source>
        <dbReference type="ARBA" id="ARBA00047989"/>
    </source>
</evidence>
<comment type="catalytic activity">
    <reaction evidence="7">
        <text>adenosine + H2O + H(+) = inosine + NH4(+)</text>
        <dbReference type="Rhea" id="RHEA:24408"/>
        <dbReference type="ChEBI" id="CHEBI:15377"/>
        <dbReference type="ChEBI" id="CHEBI:15378"/>
        <dbReference type="ChEBI" id="CHEBI:16335"/>
        <dbReference type="ChEBI" id="CHEBI:17596"/>
        <dbReference type="ChEBI" id="CHEBI:28938"/>
        <dbReference type="EC" id="3.5.4.4"/>
    </reaction>
    <physiologicalReaction direction="left-to-right" evidence="7">
        <dbReference type="Rhea" id="RHEA:24409"/>
    </physiologicalReaction>
</comment>
<dbReference type="Gene3D" id="3.60.140.10">
    <property type="entry name" value="CNF1/YfiH-like putative cysteine hydrolases"/>
    <property type="match status" value="1"/>
</dbReference>
<evidence type="ECO:0000313" key="10">
    <source>
        <dbReference type="EMBL" id="TCK04591.1"/>
    </source>
</evidence>
<comment type="catalytic activity">
    <reaction evidence="9">
        <text>S-methyl-5'-thioadenosine + phosphate = 5-(methylsulfanyl)-alpha-D-ribose 1-phosphate + adenine</text>
        <dbReference type="Rhea" id="RHEA:11852"/>
        <dbReference type="ChEBI" id="CHEBI:16708"/>
        <dbReference type="ChEBI" id="CHEBI:17509"/>
        <dbReference type="ChEBI" id="CHEBI:43474"/>
        <dbReference type="ChEBI" id="CHEBI:58533"/>
        <dbReference type="EC" id="2.4.2.28"/>
    </reaction>
    <physiologicalReaction direction="left-to-right" evidence="9">
        <dbReference type="Rhea" id="RHEA:11853"/>
    </physiologicalReaction>
</comment>
<accession>A0A4R1GCU8</accession>
<evidence type="ECO:0000256" key="9">
    <source>
        <dbReference type="ARBA" id="ARBA00049893"/>
    </source>
</evidence>
<comment type="caution">
    <text evidence="10">The sequence shown here is derived from an EMBL/GenBank/DDBJ whole genome shotgun (WGS) entry which is preliminary data.</text>
</comment>
<dbReference type="GO" id="GO:0016787">
    <property type="term" value="F:hydrolase activity"/>
    <property type="evidence" value="ECO:0007669"/>
    <property type="project" value="UniProtKB-KW"/>
</dbReference>
<keyword evidence="11" id="KW-1185">Reference proteome</keyword>
<protein>
    <recommendedName>
        <fullName evidence="12">Purine nucleoside phosphorylase</fullName>
    </recommendedName>
</protein>
<gene>
    <name evidence="10" type="ORF">CLV27_1024</name>
</gene>
<organism evidence="10 11">
    <name type="scientific">Phorcysia thermohydrogeniphila</name>
    <dbReference type="NCBI Taxonomy" id="936138"/>
    <lineage>
        <taxon>Bacteria</taxon>
        <taxon>Pseudomonadati</taxon>
        <taxon>Aquificota</taxon>
        <taxon>Aquificia</taxon>
        <taxon>Desulfurobacteriales</taxon>
        <taxon>Desulfurobacteriaceae</taxon>
        <taxon>Phorcysia</taxon>
    </lineage>
</organism>
<dbReference type="EMBL" id="SMFV01000003">
    <property type="protein sequence ID" value="TCK04591.1"/>
    <property type="molecule type" value="Genomic_DNA"/>
</dbReference>
<keyword evidence="3" id="KW-0808">Transferase</keyword>
<keyword evidence="4" id="KW-0479">Metal-binding</keyword>
<dbReference type="AlphaFoldDB" id="A0A4R1GCU8"/>
<dbReference type="Pfam" id="PF02578">
    <property type="entry name" value="Cu-oxidase_4"/>
    <property type="match status" value="1"/>
</dbReference>
<dbReference type="GO" id="GO:0005507">
    <property type="term" value="F:copper ion binding"/>
    <property type="evidence" value="ECO:0007669"/>
    <property type="project" value="TreeGrafter"/>
</dbReference>
<dbReference type="CDD" id="cd16833">
    <property type="entry name" value="YfiH"/>
    <property type="match status" value="1"/>
</dbReference>
<proteinExistence type="inferred from homology"/>
<keyword evidence="6" id="KW-0862">Zinc</keyword>